<dbReference type="OMA" id="RVCSQRV"/>
<organism evidence="1 2">
    <name type="scientific">Klebsormidium nitens</name>
    <name type="common">Green alga</name>
    <name type="synonym">Ulothrix nitens</name>
    <dbReference type="NCBI Taxonomy" id="105231"/>
    <lineage>
        <taxon>Eukaryota</taxon>
        <taxon>Viridiplantae</taxon>
        <taxon>Streptophyta</taxon>
        <taxon>Klebsormidiophyceae</taxon>
        <taxon>Klebsormidiales</taxon>
        <taxon>Klebsormidiaceae</taxon>
        <taxon>Klebsormidium</taxon>
    </lineage>
</organism>
<accession>A0A1Y1ISU6</accession>
<name>A0A1Y1ISU6_KLENI</name>
<dbReference type="AlphaFoldDB" id="A0A1Y1ISU6"/>
<keyword evidence="2" id="KW-1185">Reference proteome</keyword>
<dbReference type="OrthoDB" id="2016337at2759"/>
<evidence type="ECO:0000313" key="2">
    <source>
        <dbReference type="Proteomes" id="UP000054558"/>
    </source>
</evidence>
<gene>
    <name evidence="1" type="ORF">KFL_008720010</name>
</gene>
<dbReference type="Proteomes" id="UP000054558">
    <property type="component" value="Unassembled WGS sequence"/>
</dbReference>
<protein>
    <submittedName>
        <fullName evidence="1">Uncharacterized protein</fullName>
    </submittedName>
</protein>
<sequence>MCTICDRVKASFEVKDPTLKSLPIVGMFHRQTVWRNGSCKSAKRGFESTVSSLTDIIGNRFLCWIAMGYRMSRQASLAGYSPYFLLFGRWPIVGARVRDVLHTVVDLDSPQVWATVVEERARLFREEMPIAFNNLAIAQHRYMLRYAHKRSGDHTPKLRRFAAGDGVYLKRQKADSMDPRVDRLILRVVSVGSGGSLVLEGRDKK</sequence>
<reference evidence="1 2" key="1">
    <citation type="journal article" date="2014" name="Nat. Commun.">
        <title>Klebsormidium flaccidum genome reveals primary factors for plant terrestrial adaptation.</title>
        <authorList>
            <person name="Hori K."/>
            <person name="Maruyama F."/>
            <person name="Fujisawa T."/>
            <person name="Togashi T."/>
            <person name="Yamamoto N."/>
            <person name="Seo M."/>
            <person name="Sato S."/>
            <person name="Yamada T."/>
            <person name="Mori H."/>
            <person name="Tajima N."/>
            <person name="Moriyama T."/>
            <person name="Ikeuchi M."/>
            <person name="Watanabe M."/>
            <person name="Wada H."/>
            <person name="Kobayashi K."/>
            <person name="Saito M."/>
            <person name="Masuda T."/>
            <person name="Sasaki-Sekimoto Y."/>
            <person name="Mashiguchi K."/>
            <person name="Awai K."/>
            <person name="Shimojima M."/>
            <person name="Masuda S."/>
            <person name="Iwai M."/>
            <person name="Nobusawa T."/>
            <person name="Narise T."/>
            <person name="Kondo S."/>
            <person name="Saito H."/>
            <person name="Sato R."/>
            <person name="Murakawa M."/>
            <person name="Ihara Y."/>
            <person name="Oshima-Yamada Y."/>
            <person name="Ohtaka K."/>
            <person name="Satoh M."/>
            <person name="Sonobe K."/>
            <person name="Ishii M."/>
            <person name="Ohtani R."/>
            <person name="Kanamori-Sato M."/>
            <person name="Honoki R."/>
            <person name="Miyazaki D."/>
            <person name="Mochizuki H."/>
            <person name="Umetsu J."/>
            <person name="Higashi K."/>
            <person name="Shibata D."/>
            <person name="Kamiya Y."/>
            <person name="Sato N."/>
            <person name="Nakamura Y."/>
            <person name="Tabata S."/>
            <person name="Ida S."/>
            <person name="Kurokawa K."/>
            <person name="Ohta H."/>
        </authorList>
    </citation>
    <scope>NUCLEOTIDE SEQUENCE [LARGE SCALE GENOMIC DNA]</scope>
    <source>
        <strain evidence="1 2">NIES-2285</strain>
    </source>
</reference>
<dbReference type="EMBL" id="DF237821">
    <property type="protein sequence ID" value="GAQ91866.1"/>
    <property type="molecule type" value="Genomic_DNA"/>
</dbReference>
<evidence type="ECO:0000313" key="1">
    <source>
        <dbReference type="EMBL" id="GAQ91866.1"/>
    </source>
</evidence>
<proteinExistence type="predicted"/>